<dbReference type="InParanoid" id="A0A074ZLY5"/>
<feature type="region of interest" description="Disordered" evidence="1">
    <location>
        <begin position="30"/>
        <end position="80"/>
    </location>
</feature>
<evidence type="ECO:0000256" key="1">
    <source>
        <dbReference type="SAM" id="MobiDB-lite"/>
    </source>
</evidence>
<dbReference type="OrthoDB" id="3937658at2759"/>
<dbReference type="AlphaFoldDB" id="A0A074ZLY5"/>
<protein>
    <submittedName>
        <fullName evidence="2">Uncharacterized protein</fullName>
    </submittedName>
</protein>
<gene>
    <name evidence="2" type="ORF">AUEXF2481DRAFT_176108</name>
</gene>
<dbReference type="Proteomes" id="UP000030641">
    <property type="component" value="Unassembled WGS sequence"/>
</dbReference>
<organism evidence="2 3">
    <name type="scientific">Aureobasidium subglaciale (strain EXF-2481)</name>
    <name type="common">Aureobasidium pullulans var. subglaciale</name>
    <dbReference type="NCBI Taxonomy" id="1043005"/>
    <lineage>
        <taxon>Eukaryota</taxon>
        <taxon>Fungi</taxon>
        <taxon>Dikarya</taxon>
        <taxon>Ascomycota</taxon>
        <taxon>Pezizomycotina</taxon>
        <taxon>Dothideomycetes</taxon>
        <taxon>Dothideomycetidae</taxon>
        <taxon>Dothideales</taxon>
        <taxon>Saccotheciaceae</taxon>
        <taxon>Aureobasidium</taxon>
    </lineage>
</organism>
<accession>A0A074ZLY5</accession>
<dbReference type="HOGENOM" id="CLU_1299479_0_0_1"/>
<evidence type="ECO:0000313" key="3">
    <source>
        <dbReference type="Proteomes" id="UP000030641"/>
    </source>
</evidence>
<keyword evidence="3" id="KW-1185">Reference proteome</keyword>
<sequence>MSLRSIHTHSHLFERYLSRVVSGTNMQPEMHDQTLQSHPWPPPEENSDQSSMHLNAREQPRYPQTHHSASSYSHPVPHGSGGAISTPIRRNYWTQYDLGSNGMTAPLAPAFTSTASPAHNPHIRYVDYGYMQHPHHDRLNNHPLAGLSAFEPVSSASSATLPISPKPIPKSEPTTHNLPDNQANLEKMRHERELMFRNAAAELDQARYNTSTSVSRNRAWEDAWEVMRESMTKM</sequence>
<reference evidence="2 3" key="1">
    <citation type="journal article" date="2014" name="BMC Genomics">
        <title>Genome sequencing of four Aureobasidium pullulans varieties: biotechnological potential, stress tolerance, and description of new species.</title>
        <authorList>
            <person name="Gostin Ar C."/>
            <person name="Ohm R.A."/>
            <person name="Kogej T."/>
            <person name="Sonjak S."/>
            <person name="Turk M."/>
            <person name="Zajc J."/>
            <person name="Zalar P."/>
            <person name="Grube M."/>
            <person name="Sun H."/>
            <person name="Han J."/>
            <person name="Sharma A."/>
            <person name="Chiniquy J."/>
            <person name="Ngan C.Y."/>
            <person name="Lipzen A."/>
            <person name="Barry K."/>
            <person name="Grigoriev I.V."/>
            <person name="Gunde-Cimerman N."/>
        </authorList>
    </citation>
    <scope>NUCLEOTIDE SEQUENCE [LARGE SCALE GENOMIC DNA]</scope>
    <source>
        <strain evidence="2 3">EXF-2481</strain>
    </source>
</reference>
<evidence type="ECO:0000313" key="2">
    <source>
        <dbReference type="EMBL" id="KEQ99411.1"/>
    </source>
</evidence>
<proteinExistence type="predicted"/>
<name>A0A074ZLY5_AURSE</name>
<dbReference type="RefSeq" id="XP_013348369.1">
    <property type="nucleotide sequence ID" value="XM_013492915.1"/>
</dbReference>
<dbReference type="GeneID" id="25362283"/>
<dbReference type="EMBL" id="KL584750">
    <property type="protein sequence ID" value="KEQ99411.1"/>
    <property type="molecule type" value="Genomic_DNA"/>
</dbReference>